<keyword evidence="8 10" id="KW-0687">Ribonucleoprotein</keyword>
<dbReference type="OrthoDB" id="441989at2759"/>
<evidence type="ECO:0000313" key="11">
    <source>
        <dbReference type="Proteomes" id="UP000186817"/>
    </source>
</evidence>
<name>A0A1Q9CES8_SYMMI</name>
<evidence type="ECO:0000256" key="6">
    <source>
        <dbReference type="ARBA" id="ARBA00023187"/>
    </source>
</evidence>
<evidence type="ECO:0000256" key="3">
    <source>
        <dbReference type="ARBA" id="ARBA00022664"/>
    </source>
</evidence>
<protein>
    <submittedName>
        <fullName evidence="10">Putative small nuclear ribonucleoprotein E</fullName>
    </submittedName>
</protein>
<evidence type="ECO:0000256" key="9">
    <source>
        <dbReference type="SAM" id="MobiDB-lite"/>
    </source>
</evidence>
<sequence length="1713" mass="189255">MVMLVRPIPLKFVKEIWFCDEVVMDYHPSPIPIKLRDERCLQKVMSILCELPNGPHDAAKENCLRLLAQHDEFHGEDARRQSRIREAIQFGIKNMRPEEEARDARDAAIKTRLCPACLELIPACLARCTRCFSIFKACGKFQRTAPQRDSVLEVPRDEIASAMEARISMQVPFYPNDAPAAWCIDAKSVSFAHMAYVVLLCMYKSWVGTIKWTSVKYELNVPACFQNGSRCDVHGHRSTLCEIDPETRISGDVSDEEILAYASAQQIGMPREVHASCYDVLQILVVKVTGKSMFASYSTEERAAVRPADKGRPPTEAMPIDGTIRARERSRIKTQQIANENENITAGGNVTTHGDPSPECPHQPKLVQLRDTGIYIRIFYHTVVFCGDSVADPDHETWADVESASQRCRAPWDTAARDAQLQMAKDPWFGNKKLQKIMTLPINQTRPQWDLIFRYLQNRSRVQVWLHEQSDLRIEGAKREIMVKKKTRRAIGRILLKGDNICLMMNTGKIFHALGFHCDEHRKTRVSVLLGPWDALSSLSPDRDFSMASSAPELLGLSMMQQLRITPSQVQELLAENGRRLLRAFADVEHNVAHLSRWLGSLTHYGGAIAELLLLRPEHAPFTLAVLGHGLQSQSDAGEAACVILAGVCAALAGTHLRKVCADWLINSSGLADVAALMSQRSGAHGPAVSVMVSCCGDSLLQLTSQYLKQTVRGEQDPPVGPVGIRHVGALLIGLRANTEEHESSLMSLIIPDDLWEYLAAAHHVLRAMLSQKDLAEACHEQGVPSHFLARSLQRLGDERSTAGTLQAAALLATDLWLAGVSTSSPQEGLGDLLSALKTATQSRQGRCPHMVAFSCLARLLSRLCDNQDVEGTPAVYRTFVYALVWAESWPSAFTGSDRSVPTKVECESHSSREFGTRCLLNLLEKYEGVPVGILAELSVKKFQVSAAEPLTVIDIELFLVIAKHPRCTDRHAELLAQVLVRCALENPDVGRAASLPLLVIFRRFAREDSLQALFEHFVQVSLTRLIQRGTPKMQVNQVHEVLAKTACMRVPSLDRRMRRLLQEVCKAYLSSYIELHPNLQGAAWTGSADLPVLWVQLGCFAALEPRFLLMSVPQHRGLILTVTLAITGGVKRFEENPDPNPLRNVSAPWPVGHGRGSGVVISLLETHSAVTEEVKSEIHELFSGVGAQSLSNVRHFDSYLSSLATALISLSEKVRGPYLQSPLSEILKVIDKTLKPGILDQHAAAQQAITRADQTVMRCYNTLWRSLNQSDVILHSLAEKRQAIKSCYTSAAADSAGVATALLSLPRLLTARASDCENLLAASNAREAPLQAWAASCDRHDGSSVGTYLMKQLMHWEDLLQHYDDIEKRCKESTASYETQVLRYNSLKSHQHDGADCRPLQVDMDEAACQQALDRIESCGTYGSCIKESIADRAVLHASQCKLEVNLKAQWYALESMKCLLKSYEDHGGSEDLLSKFAICKSRGPETYNLHFLSLQGCDDIKADVADALNSTHSSSKTSRACAITKDPQKDPSLPGTAAYEATYYSGFEPAKCTAKCCVRPPFTTTSTTTSTSSTSTTSTTSTTTTSTKSATACNATTVSMERSKNGTCTKLLDGRQRWVARLSPAPGTPEADLKEFGVALAIKSAKVTNTSKPQTPETEIPHVVMGKDRKLTLYLEHPGNCDEQRRVLQRVLPADRSIKLHRCKGSDDYYV</sequence>
<keyword evidence="7" id="KW-0539">Nucleus</keyword>
<dbReference type="CDD" id="cd01718">
    <property type="entry name" value="Sm_E"/>
    <property type="match status" value="1"/>
</dbReference>
<dbReference type="Gene3D" id="2.30.30.100">
    <property type="match status" value="1"/>
</dbReference>
<feature type="compositionally biased region" description="Low complexity" evidence="9">
    <location>
        <begin position="1566"/>
        <end position="1589"/>
    </location>
</feature>
<organism evidence="10 11">
    <name type="scientific">Symbiodinium microadriaticum</name>
    <name type="common">Dinoflagellate</name>
    <name type="synonym">Zooxanthella microadriatica</name>
    <dbReference type="NCBI Taxonomy" id="2951"/>
    <lineage>
        <taxon>Eukaryota</taxon>
        <taxon>Sar</taxon>
        <taxon>Alveolata</taxon>
        <taxon>Dinophyceae</taxon>
        <taxon>Suessiales</taxon>
        <taxon>Symbiodiniaceae</taxon>
        <taxon>Symbiodinium</taxon>
    </lineage>
</organism>
<dbReference type="EMBL" id="LSRX01001281">
    <property type="protein sequence ID" value="OLP81428.1"/>
    <property type="molecule type" value="Genomic_DNA"/>
</dbReference>
<keyword evidence="11" id="KW-1185">Reference proteome</keyword>
<evidence type="ECO:0000256" key="4">
    <source>
        <dbReference type="ARBA" id="ARBA00022728"/>
    </source>
</evidence>
<keyword evidence="3" id="KW-0507">mRNA processing</keyword>
<evidence type="ECO:0000256" key="7">
    <source>
        <dbReference type="ARBA" id="ARBA00023242"/>
    </source>
</evidence>
<dbReference type="GO" id="GO:0000398">
    <property type="term" value="P:mRNA splicing, via spliceosome"/>
    <property type="evidence" value="ECO:0007669"/>
    <property type="project" value="InterPro"/>
</dbReference>
<keyword evidence="6" id="KW-0508">mRNA splicing</keyword>
<dbReference type="Proteomes" id="UP000186817">
    <property type="component" value="Unassembled WGS sequence"/>
</dbReference>
<evidence type="ECO:0000256" key="5">
    <source>
        <dbReference type="ARBA" id="ARBA00022884"/>
    </source>
</evidence>
<comment type="caution">
    <text evidence="10">The sequence shown here is derived from an EMBL/GenBank/DDBJ whole genome shotgun (WGS) entry which is preliminary data.</text>
</comment>
<evidence type="ECO:0000313" key="10">
    <source>
        <dbReference type="EMBL" id="OLP81428.1"/>
    </source>
</evidence>
<keyword evidence="5" id="KW-0694">RNA-binding</keyword>
<comment type="subcellular location">
    <subcellularLocation>
        <location evidence="1">Nucleus</location>
    </subcellularLocation>
</comment>
<comment type="similarity">
    <text evidence="2">Belongs to the snRNP Sm proteins family.</text>
</comment>
<evidence type="ECO:0000256" key="1">
    <source>
        <dbReference type="ARBA" id="ARBA00004123"/>
    </source>
</evidence>
<dbReference type="GO" id="GO:0005681">
    <property type="term" value="C:spliceosomal complex"/>
    <property type="evidence" value="ECO:0007669"/>
    <property type="project" value="UniProtKB-KW"/>
</dbReference>
<evidence type="ECO:0000256" key="2">
    <source>
        <dbReference type="ARBA" id="ARBA00006850"/>
    </source>
</evidence>
<accession>A0A1Q9CES8</accession>
<dbReference type="PANTHER" id="PTHR11193">
    <property type="entry name" value="SMALL NUCLEAR RIBONUCLEOPROTEIN E"/>
    <property type="match status" value="1"/>
</dbReference>
<dbReference type="GO" id="GO:0003723">
    <property type="term" value="F:RNA binding"/>
    <property type="evidence" value="ECO:0007669"/>
    <property type="project" value="UniProtKB-KW"/>
</dbReference>
<proteinExistence type="inferred from homology"/>
<feature type="region of interest" description="Disordered" evidence="9">
    <location>
        <begin position="1566"/>
        <end position="1592"/>
    </location>
</feature>
<reference evidence="10 11" key="1">
    <citation type="submission" date="2016-02" db="EMBL/GenBank/DDBJ databases">
        <title>Genome analysis of coral dinoflagellate symbionts highlights evolutionary adaptations to a symbiotic lifestyle.</title>
        <authorList>
            <person name="Aranda M."/>
            <person name="Li Y."/>
            <person name="Liew Y.J."/>
            <person name="Baumgarten S."/>
            <person name="Simakov O."/>
            <person name="Wilson M."/>
            <person name="Piel J."/>
            <person name="Ashoor H."/>
            <person name="Bougouffa S."/>
            <person name="Bajic V.B."/>
            <person name="Ryu T."/>
            <person name="Ravasi T."/>
            <person name="Bayer T."/>
            <person name="Micklem G."/>
            <person name="Kim H."/>
            <person name="Bhak J."/>
            <person name="Lajeunesse T.C."/>
            <person name="Voolstra C.R."/>
        </authorList>
    </citation>
    <scope>NUCLEOTIDE SEQUENCE [LARGE SCALE GENOMIC DNA]</scope>
    <source>
        <strain evidence="10 11">CCMP2467</strain>
    </source>
</reference>
<evidence type="ECO:0000256" key="8">
    <source>
        <dbReference type="ARBA" id="ARBA00023274"/>
    </source>
</evidence>
<keyword evidence="4" id="KW-0747">Spliceosome</keyword>
<dbReference type="InterPro" id="IPR027078">
    <property type="entry name" value="snRNP-E"/>
</dbReference>
<gene>
    <name evidence="10" type="primary">SmE</name>
    <name evidence="10" type="ORF">AK812_SmicGene38034</name>
</gene>